<feature type="transmembrane region" description="Helical" evidence="1">
    <location>
        <begin position="233"/>
        <end position="252"/>
    </location>
</feature>
<organism evidence="2 3">
    <name type="scientific">Cohnella terricola</name>
    <dbReference type="NCBI Taxonomy" id="1289167"/>
    <lineage>
        <taxon>Bacteria</taxon>
        <taxon>Bacillati</taxon>
        <taxon>Bacillota</taxon>
        <taxon>Bacilli</taxon>
        <taxon>Bacillales</taxon>
        <taxon>Paenibacillaceae</taxon>
        <taxon>Cohnella</taxon>
    </lineage>
</organism>
<keyword evidence="1" id="KW-1133">Transmembrane helix</keyword>
<dbReference type="Proteomes" id="UP000316330">
    <property type="component" value="Unassembled WGS sequence"/>
</dbReference>
<feature type="transmembrane region" description="Helical" evidence="1">
    <location>
        <begin position="59"/>
        <end position="77"/>
    </location>
</feature>
<feature type="transmembrane region" description="Helical" evidence="1">
    <location>
        <begin position="161"/>
        <end position="182"/>
    </location>
</feature>
<reference evidence="2 3" key="1">
    <citation type="submission" date="2019-07" db="EMBL/GenBank/DDBJ databases">
        <authorList>
            <person name="Kim J."/>
        </authorList>
    </citation>
    <scope>NUCLEOTIDE SEQUENCE [LARGE SCALE GENOMIC DNA]</scope>
    <source>
        <strain evidence="2 3">G13</strain>
    </source>
</reference>
<proteinExistence type="predicted"/>
<evidence type="ECO:0000256" key="1">
    <source>
        <dbReference type="SAM" id="Phobius"/>
    </source>
</evidence>
<keyword evidence="1" id="KW-0472">Membrane</keyword>
<keyword evidence="3" id="KW-1185">Reference proteome</keyword>
<feature type="transmembrane region" description="Helical" evidence="1">
    <location>
        <begin position="103"/>
        <end position="130"/>
    </location>
</feature>
<evidence type="ECO:0000313" key="2">
    <source>
        <dbReference type="EMBL" id="TVY04293.1"/>
    </source>
</evidence>
<name>A0A559JWM3_9BACL</name>
<comment type="caution">
    <text evidence="2">The sequence shown here is derived from an EMBL/GenBank/DDBJ whole genome shotgun (WGS) entry which is preliminary data.</text>
</comment>
<dbReference type="OrthoDB" id="8613028at2"/>
<sequence>MRRILFPLLRNELTKLFARPRSVMFLVFLAAFAVISGIIAEKTTSVMGAYGLAIRTLDIGRYFVLAFTVVLAAQTIADEFRDGTIKLLLIRPRSRGAIMLSKWGAVVTLLCMSLLLLLLASLAVGVLLLPRGTDGYTLWVVIRVYLYTLPNLLFYVGLSLLVGVLTASVPLSITLVVILNFMGSTFTRLASGYPWSQWLVFRHLDLRGHDPSLLVRGTVDDATVGWLPLTESAAIVVVYLIVCLAVTAYVFGRKEVK</sequence>
<dbReference type="EMBL" id="VNJJ01000001">
    <property type="protein sequence ID" value="TVY04293.1"/>
    <property type="molecule type" value="Genomic_DNA"/>
</dbReference>
<feature type="transmembrane region" description="Helical" evidence="1">
    <location>
        <begin position="21"/>
        <end position="39"/>
    </location>
</feature>
<accession>A0A559JWM3</accession>
<feature type="transmembrane region" description="Helical" evidence="1">
    <location>
        <begin position="136"/>
        <end position="154"/>
    </location>
</feature>
<evidence type="ECO:0000313" key="3">
    <source>
        <dbReference type="Proteomes" id="UP000316330"/>
    </source>
</evidence>
<gene>
    <name evidence="2" type="ORF">FPZ45_01480</name>
</gene>
<protein>
    <submittedName>
        <fullName evidence="2">ABC transporter permease subunit</fullName>
    </submittedName>
</protein>
<dbReference type="Pfam" id="PF12730">
    <property type="entry name" value="ABC2_membrane_4"/>
    <property type="match status" value="1"/>
</dbReference>
<dbReference type="PANTHER" id="PTHR37305">
    <property type="entry name" value="INTEGRAL MEMBRANE PROTEIN-RELATED"/>
    <property type="match status" value="1"/>
</dbReference>
<dbReference type="PANTHER" id="PTHR37305:SF1">
    <property type="entry name" value="MEMBRANE PROTEIN"/>
    <property type="match status" value="1"/>
</dbReference>
<dbReference type="AlphaFoldDB" id="A0A559JWM3"/>
<keyword evidence="1" id="KW-0812">Transmembrane</keyword>
<dbReference type="RefSeq" id="WP_144697665.1">
    <property type="nucleotide sequence ID" value="NZ_VNJJ01000001.1"/>
</dbReference>